<evidence type="ECO:0000256" key="5">
    <source>
        <dbReference type="ARBA" id="ARBA00022794"/>
    </source>
</evidence>
<feature type="compositionally biased region" description="Low complexity" evidence="11">
    <location>
        <begin position="7"/>
        <end position="55"/>
    </location>
</feature>
<feature type="region of interest" description="Disordered" evidence="11">
    <location>
        <begin position="272"/>
        <end position="293"/>
    </location>
</feature>
<dbReference type="AlphaFoldDB" id="A0A835VQS7"/>
<proteinExistence type="inferred from homology"/>
<comment type="similarity">
    <text evidence="3">Belongs to the TMEM237 family.</text>
</comment>
<dbReference type="PANTHER" id="PTHR28388:SF1">
    <property type="entry name" value="TRANSMEMBRANE PROTEIN 237"/>
    <property type="match status" value="1"/>
</dbReference>
<feature type="compositionally biased region" description="Low complexity" evidence="11">
    <location>
        <begin position="84"/>
        <end position="97"/>
    </location>
</feature>
<sequence>MLPPPAGVQAAAGQPGAPLGAPLGDPFGAPFGAPQPDPAAAGPGPAQAAPQQPAPATGPLVGLAAELAGQTPPTLPGPAPPTVPGAARLGPARLGPARGPPPPPDPFSLADQARRNPRSAQQLARGTGGGEVPYGLALELLNDAAAEPGSLLNPATAAAAEQAAASRAAERAARRALGPSLGRLGGAAGPPGALPVSGGGAAPYDAALAAYGDNPLGLAPPQSLQQPPLDPFTVMEMAASAQGLPEPEYGLVAELRNRAPPDPFANEYGLAAEAARRRSRSPSPLGRAGRLPPLRARRRLDPVLAPGEADLADEMAARQRQAAMDAAEPFSAAARADGQDPFALLDEQLKVPREMLDPYLPSQQEVPGEHERLKTEGGAADGVSDDDELYGLARELGVDLETARRIRAERRAQGLDAFGMPLAAGAAAAAAAPEQVEPAGPKYIYDEDTGMIVTTEGGQGDGGRVARQYIEDEVTGRFYKLQSKRRRLFAFFRRKEPALMDDDSDDEDARGFRGSMRSTVNWLSNFFCVLGLFMEGLLAGLALLNFFMTYVLYSRDGLRRSMAYYAPIAQDINRIYYSLLVLSIISSTSRLARDRLRQWGPRGLYLAAVDYCQILCYLVAYVASVLCTPLDDELTYESDRNPRFWQLTWASGFQSRFSTWNLLNILRTIFIAIAWCLACYQLSPAVFNATLRAEVRAARRQHALMAAGAAGPAGLALVADGGGGKGGGGGGGGGEVDRMQRKTA</sequence>
<gene>
    <name evidence="13" type="ORF">HXX76_016301</name>
</gene>
<feature type="transmembrane region" description="Helical" evidence="12">
    <location>
        <begin position="665"/>
        <end position="691"/>
    </location>
</feature>
<comment type="caution">
    <text evidence="13">The sequence shown here is derived from an EMBL/GenBank/DDBJ whole genome shotgun (WGS) entry which is preliminary data.</text>
</comment>
<feature type="transmembrane region" description="Helical" evidence="12">
    <location>
        <begin position="522"/>
        <end position="553"/>
    </location>
</feature>
<keyword evidence="4 12" id="KW-0812">Transmembrane</keyword>
<protein>
    <submittedName>
        <fullName evidence="13">Uncharacterized protein</fullName>
    </submittedName>
</protein>
<evidence type="ECO:0000256" key="10">
    <source>
        <dbReference type="ARBA" id="ARBA00025631"/>
    </source>
</evidence>
<reference evidence="13" key="1">
    <citation type="journal article" date="2020" name="bioRxiv">
        <title>Comparative genomics of Chlamydomonas.</title>
        <authorList>
            <person name="Craig R.J."/>
            <person name="Hasan A.R."/>
            <person name="Ness R.W."/>
            <person name="Keightley P.D."/>
        </authorList>
    </citation>
    <scope>NUCLEOTIDE SEQUENCE</scope>
    <source>
        <strain evidence="13">SAG 7.73</strain>
    </source>
</reference>
<dbReference type="OrthoDB" id="550113at2759"/>
<feature type="compositionally biased region" description="Low complexity" evidence="11">
    <location>
        <begin position="190"/>
        <end position="199"/>
    </location>
</feature>
<evidence type="ECO:0000256" key="12">
    <source>
        <dbReference type="SAM" id="Phobius"/>
    </source>
</evidence>
<evidence type="ECO:0000256" key="2">
    <source>
        <dbReference type="ARBA" id="ARBA00004141"/>
    </source>
</evidence>
<evidence type="ECO:0000256" key="6">
    <source>
        <dbReference type="ARBA" id="ARBA00022989"/>
    </source>
</evidence>
<keyword evidence="8 12" id="KW-0472">Membrane</keyword>
<feature type="compositionally biased region" description="Basic and acidic residues" evidence="11">
    <location>
        <begin position="735"/>
        <end position="744"/>
    </location>
</feature>
<accession>A0A835VQS7</accession>
<dbReference type="EMBL" id="JAEHOC010000239">
    <property type="protein sequence ID" value="KAG2422066.1"/>
    <property type="molecule type" value="Genomic_DNA"/>
</dbReference>
<dbReference type="Proteomes" id="UP000650467">
    <property type="component" value="Unassembled WGS sequence"/>
</dbReference>
<evidence type="ECO:0000256" key="7">
    <source>
        <dbReference type="ARBA" id="ARBA00023069"/>
    </source>
</evidence>
<dbReference type="PANTHER" id="PTHR28388">
    <property type="entry name" value="TRANSMEMBRANE PROTEIN 237"/>
    <property type="match status" value="1"/>
</dbReference>
<keyword evidence="6 12" id="KW-1133">Transmembrane helix</keyword>
<evidence type="ECO:0000256" key="1">
    <source>
        <dbReference type="ARBA" id="ARBA00004138"/>
    </source>
</evidence>
<keyword evidence="7" id="KW-0969">Cilium</keyword>
<feature type="region of interest" description="Disordered" evidence="11">
    <location>
        <begin position="155"/>
        <end position="174"/>
    </location>
</feature>
<feature type="compositionally biased region" description="Pro residues" evidence="11">
    <location>
        <begin position="73"/>
        <end position="83"/>
    </location>
</feature>
<dbReference type="Pfam" id="PF15383">
    <property type="entry name" value="TMEM237"/>
    <property type="match status" value="1"/>
</dbReference>
<organism evidence="13 14">
    <name type="scientific">Chlamydomonas incerta</name>
    <dbReference type="NCBI Taxonomy" id="51695"/>
    <lineage>
        <taxon>Eukaryota</taxon>
        <taxon>Viridiplantae</taxon>
        <taxon>Chlorophyta</taxon>
        <taxon>core chlorophytes</taxon>
        <taxon>Chlorophyceae</taxon>
        <taxon>CS clade</taxon>
        <taxon>Chlamydomonadales</taxon>
        <taxon>Chlamydomonadaceae</taxon>
        <taxon>Chlamydomonas</taxon>
    </lineage>
</organism>
<feature type="region of interest" description="Disordered" evidence="11">
    <location>
        <begin position="725"/>
        <end position="744"/>
    </location>
</feature>
<feature type="region of interest" description="Disordered" evidence="11">
    <location>
        <begin position="180"/>
        <end position="199"/>
    </location>
</feature>
<dbReference type="GO" id="GO:0016020">
    <property type="term" value="C:membrane"/>
    <property type="evidence" value="ECO:0007669"/>
    <property type="project" value="UniProtKB-SubCell"/>
</dbReference>
<evidence type="ECO:0000256" key="3">
    <source>
        <dbReference type="ARBA" id="ARBA00008783"/>
    </source>
</evidence>
<comment type="function">
    <text evidence="10">Component of the transition zone in primary cilia. Required for ciliogenesis.</text>
</comment>
<keyword evidence="14" id="KW-1185">Reference proteome</keyword>
<dbReference type="GO" id="GO:0035869">
    <property type="term" value="C:ciliary transition zone"/>
    <property type="evidence" value="ECO:0007669"/>
    <property type="project" value="TreeGrafter"/>
</dbReference>
<evidence type="ECO:0000256" key="4">
    <source>
        <dbReference type="ARBA" id="ARBA00022692"/>
    </source>
</evidence>
<feature type="region of interest" description="Disordered" evidence="11">
    <location>
        <begin position="1"/>
        <end position="133"/>
    </location>
</feature>
<feature type="transmembrane region" description="Helical" evidence="12">
    <location>
        <begin position="604"/>
        <end position="626"/>
    </location>
</feature>
<keyword evidence="9" id="KW-0966">Cell projection</keyword>
<evidence type="ECO:0000313" key="14">
    <source>
        <dbReference type="Proteomes" id="UP000650467"/>
    </source>
</evidence>
<evidence type="ECO:0000256" key="9">
    <source>
        <dbReference type="ARBA" id="ARBA00023273"/>
    </source>
</evidence>
<feature type="compositionally biased region" description="Low complexity" evidence="11">
    <location>
        <begin position="281"/>
        <end position="293"/>
    </location>
</feature>
<evidence type="ECO:0000313" key="13">
    <source>
        <dbReference type="EMBL" id="KAG2422066.1"/>
    </source>
</evidence>
<feature type="region of interest" description="Disordered" evidence="11">
    <location>
        <begin position="361"/>
        <end position="385"/>
    </location>
</feature>
<keyword evidence="5" id="KW-0970">Cilium biogenesis/degradation</keyword>
<feature type="compositionally biased region" description="Gly residues" evidence="11">
    <location>
        <begin position="725"/>
        <end position="734"/>
    </location>
</feature>
<dbReference type="InterPro" id="IPR029409">
    <property type="entry name" value="TMEM237"/>
</dbReference>
<evidence type="ECO:0000256" key="11">
    <source>
        <dbReference type="SAM" id="MobiDB-lite"/>
    </source>
</evidence>
<dbReference type="GO" id="GO:0060271">
    <property type="term" value="P:cilium assembly"/>
    <property type="evidence" value="ECO:0007669"/>
    <property type="project" value="TreeGrafter"/>
</dbReference>
<evidence type="ECO:0000256" key="8">
    <source>
        <dbReference type="ARBA" id="ARBA00023136"/>
    </source>
</evidence>
<comment type="subcellular location">
    <subcellularLocation>
        <location evidence="1">Cell projection</location>
        <location evidence="1">Cilium</location>
    </subcellularLocation>
    <subcellularLocation>
        <location evidence="2">Membrane</location>
        <topology evidence="2">Multi-pass membrane protein</topology>
    </subcellularLocation>
</comment>
<feature type="compositionally biased region" description="Low complexity" evidence="11">
    <location>
        <begin position="155"/>
        <end position="167"/>
    </location>
</feature>
<name>A0A835VQS7_CHLIN</name>